<protein>
    <submittedName>
        <fullName evidence="7">ABC transporter substrate-binding protein</fullName>
    </submittedName>
</protein>
<dbReference type="PANTHER" id="PTHR30290">
    <property type="entry name" value="PERIPLASMIC BINDING COMPONENT OF ABC TRANSPORTER"/>
    <property type="match status" value="1"/>
</dbReference>
<dbReference type="InterPro" id="IPR000914">
    <property type="entry name" value="SBP_5_dom"/>
</dbReference>
<dbReference type="Proteomes" id="UP001243757">
    <property type="component" value="Unassembled WGS sequence"/>
</dbReference>
<evidence type="ECO:0000313" key="8">
    <source>
        <dbReference type="Proteomes" id="UP001243757"/>
    </source>
</evidence>
<dbReference type="RefSeq" id="WP_284481376.1">
    <property type="nucleotide sequence ID" value="NZ_JASNJD010000008.1"/>
</dbReference>
<comment type="similarity">
    <text evidence="2">Belongs to the bacterial solute-binding protein 5 family.</text>
</comment>
<feature type="domain" description="Solute-binding protein family 5" evidence="6">
    <location>
        <begin position="79"/>
        <end position="437"/>
    </location>
</feature>
<dbReference type="EMBL" id="JASNJD010000008">
    <property type="protein sequence ID" value="MDK3018560.1"/>
    <property type="molecule type" value="Genomic_DNA"/>
</dbReference>
<dbReference type="InterPro" id="IPR039424">
    <property type="entry name" value="SBP_5"/>
</dbReference>
<name>A0ABT7F230_9RHOB</name>
<reference evidence="7 8" key="1">
    <citation type="submission" date="2023-05" db="EMBL/GenBank/DDBJ databases">
        <title>Pseudodonghicola sp. nov.</title>
        <authorList>
            <person name="Huang J."/>
        </authorList>
    </citation>
    <scope>NUCLEOTIDE SEQUENCE [LARGE SCALE GENOMIC DNA]</scope>
    <source>
        <strain evidence="7 8">IC7</strain>
    </source>
</reference>
<dbReference type="InterPro" id="IPR006311">
    <property type="entry name" value="TAT_signal"/>
</dbReference>
<sequence>MTNQISRRRVLQGITALPFAGSLSLSARAALAQSTTMTAAITGYSVINSLDPAKASLIPEFYVIWGVFNGLMKFDDEMNVVPDLAETVTALDGGGYEFKLKSGVKFHDGSELTAEDVKFTFDRVMDKETASPNAGKLGKVSKVEVVDPLTVRILTEGSYAPLLTFLTNARTGTQIISKAAFEAMGAEAFSRAPVGTGAWKVSDWRAGEGLTLSAHPDYFEGKPGFETVEVPLIAEEASGVTALQGGQIDMTSTAPAADVSMLMQDSKIQVLRQPGLNTRFISINLKKAPFDDIHFRRAVSMAFQREAMVQAVIFGEGVPAQGVIPPQLPAYYSTEPRAYMKFDPAAAKAEMAKSKYKPEEVEVGVITWSGGWWKRFAEIFVAQVNQTLGTKFKVEVTDANTAYARQKSGDFEAGVWGWLGMVDPDEYVGDLLTSTGWRNFQGYSNPEVDQLAAQGLAETDPAKRPEYYKKAEAIAMDEVALIPCFCSNIHNLLRADLEGFVQKPYSNFADQFRSMKLS</sequence>
<evidence type="ECO:0000259" key="6">
    <source>
        <dbReference type="Pfam" id="PF00496"/>
    </source>
</evidence>
<comment type="caution">
    <text evidence="7">The sequence shown here is derived from an EMBL/GenBank/DDBJ whole genome shotgun (WGS) entry which is preliminary data.</text>
</comment>
<dbReference type="Gene3D" id="3.10.105.10">
    <property type="entry name" value="Dipeptide-binding Protein, Domain 3"/>
    <property type="match status" value="1"/>
</dbReference>
<evidence type="ECO:0000256" key="5">
    <source>
        <dbReference type="SAM" id="SignalP"/>
    </source>
</evidence>
<comment type="subcellular location">
    <subcellularLocation>
        <location evidence="1">Periplasm</location>
    </subcellularLocation>
</comment>
<dbReference type="SUPFAM" id="SSF53850">
    <property type="entry name" value="Periplasmic binding protein-like II"/>
    <property type="match status" value="1"/>
</dbReference>
<dbReference type="InterPro" id="IPR030678">
    <property type="entry name" value="Peptide/Ni-bd"/>
</dbReference>
<organism evidence="7 8">
    <name type="scientific">Pseudodonghicola flavimaris</name>
    <dbReference type="NCBI Taxonomy" id="3050036"/>
    <lineage>
        <taxon>Bacteria</taxon>
        <taxon>Pseudomonadati</taxon>
        <taxon>Pseudomonadota</taxon>
        <taxon>Alphaproteobacteria</taxon>
        <taxon>Rhodobacterales</taxon>
        <taxon>Paracoccaceae</taxon>
        <taxon>Pseudodonghicola</taxon>
    </lineage>
</organism>
<feature type="signal peptide" evidence="5">
    <location>
        <begin position="1"/>
        <end position="29"/>
    </location>
</feature>
<accession>A0ABT7F230</accession>
<evidence type="ECO:0000256" key="4">
    <source>
        <dbReference type="ARBA" id="ARBA00022729"/>
    </source>
</evidence>
<dbReference type="PANTHER" id="PTHR30290:SF9">
    <property type="entry name" value="OLIGOPEPTIDE-BINDING PROTEIN APPA"/>
    <property type="match status" value="1"/>
</dbReference>
<dbReference type="Gene3D" id="3.90.76.10">
    <property type="entry name" value="Dipeptide-binding Protein, Domain 1"/>
    <property type="match status" value="1"/>
</dbReference>
<dbReference type="PIRSF" id="PIRSF002741">
    <property type="entry name" value="MppA"/>
    <property type="match status" value="1"/>
</dbReference>
<feature type="chain" id="PRO_5045094013" evidence="5">
    <location>
        <begin position="30"/>
        <end position="518"/>
    </location>
</feature>
<keyword evidence="4 5" id="KW-0732">Signal</keyword>
<dbReference type="Gene3D" id="3.40.190.10">
    <property type="entry name" value="Periplasmic binding protein-like II"/>
    <property type="match status" value="1"/>
</dbReference>
<dbReference type="Pfam" id="PF00496">
    <property type="entry name" value="SBP_bac_5"/>
    <property type="match status" value="1"/>
</dbReference>
<keyword evidence="8" id="KW-1185">Reference proteome</keyword>
<evidence type="ECO:0000256" key="2">
    <source>
        <dbReference type="ARBA" id="ARBA00005695"/>
    </source>
</evidence>
<gene>
    <name evidence="7" type="ORF">QO033_12820</name>
</gene>
<keyword evidence="3" id="KW-0813">Transport</keyword>
<proteinExistence type="inferred from homology"/>
<dbReference type="PROSITE" id="PS51318">
    <property type="entry name" value="TAT"/>
    <property type="match status" value="1"/>
</dbReference>
<evidence type="ECO:0000313" key="7">
    <source>
        <dbReference type="EMBL" id="MDK3018560.1"/>
    </source>
</evidence>
<dbReference type="CDD" id="cd00995">
    <property type="entry name" value="PBP2_NikA_DppA_OppA_like"/>
    <property type="match status" value="1"/>
</dbReference>
<evidence type="ECO:0000256" key="3">
    <source>
        <dbReference type="ARBA" id="ARBA00022448"/>
    </source>
</evidence>
<evidence type="ECO:0000256" key="1">
    <source>
        <dbReference type="ARBA" id="ARBA00004418"/>
    </source>
</evidence>